<evidence type="ECO:0000313" key="5">
    <source>
        <dbReference type="EMBL" id="KAA5804057.1"/>
    </source>
</evidence>
<dbReference type="PROSITE" id="PS50005">
    <property type="entry name" value="TPR"/>
    <property type="match status" value="1"/>
</dbReference>
<dbReference type="GO" id="GO:0032259">
    <property type="term" value="P:methylation"/>
    <property type="evidence" value="ECO:0007669"/>
    <property type="project" value="UniProtKB-KW"/>
</dbReference>
<evidence type="ECO:0000256" key="2">
    <source>
        <dbReference type="ARBA" id="ARBA00022679"/>
    </source>
</evidence>
<evidence type="ECO:0000259" key="4">
    <source>
        <dbReference type="Pfam" id="PF13649"/>
    </source>
</evidence>
<dbReference type="InterPro" id="IPR029063">
    <property type="entry name" value="SAM-dependent_MTases_sf"/>
</dbReference>
<dbReference type="Gene3D" id="3.40.50.150">
    <property type="entry name" value="Vaccinia Virus protein VP39"/>
    <property type="match status" value="1"/>
</dbReference>
<dbReference type="InterPro" id="IPR019734">
    <property type="entry name" value="TPR_rpt"/>
</dbReference>
<dbReference type="InterPro" id="IPR041698">
    <property type="entry name" value="Methyltransf_25"/>
</dbReference>
<evidence type="ECO:0000313" key="6">
    <source>
        <dbReference type="Proteomes" id="UP000325122"/>
    </source>
</evidence>
<dbReference type="SUPFAM" id="SSF53335">
    <property type="entry name" value="S-adenosyl-L-methionine-dependent methyltransferases"/>
    <property type="match status" value="1"/>
</dbReference>
<dbReference type="Pfam" id="PF13649">
    <property type="entry name" value="Methyltransf_25"/>
    <property type="match status" value="1"/>
</dbReference>
<accession>A0A5M6ZK57</accession>
<dbReference type="Gene3D" id="1.25.40.10">
    <property type="entry name" value="Tetratricopeptide repeat domain"/>
    <property type="match status" value="1"/>
</dbReference>
<dbReference type="PANTHER" id="PTHR43861:SF1">
    <property type="entry name" value="TRANS-ACONITATE 2-METHYLTRANSFERASE"/>
    <property type="match status" value="1"/>
</dbReference>
<keyword evidence="1 5" id="KW-0489">Methyltransferase</keyword>
<comment type="caution">
    <text evidence="5">The sequence shown here is derived from an EMBL/GenBank/DDBJ whole genome shotgun (WGS) entry which is preliminary data.</text>
</comment>
<dbReference type="CDD" id="cd02440">
    <property type="entry name" value="AdoMet_MTases"/>
    <property type="match status" value="1"/>
</dbReference>
<feature type="repeat" description="TPR" evidence="3">
    <location>
        <begin position="47"/>
        <end position="80"/>
    </location>
</feature>
<keyword evidence="3" id="KW-0802">TPR repeat</keyword>
<protein>
    <submittedName>
        <fullName evidence="5">Methyltransferase domain-containing protein</fullName>
    </submittedName>
</protein>
<dbReference type="Proteomes" id="UP000325122">
    <property type="component" value="Unassembled WGS sequence"/>
</dbReference>
<dbReference type="GO" id="GO:0008168">
    <property type="term" value="F:methyltransferase activity"/>
    <property type="evidence" value="ECO:0007669"/>
    <property type="project" value="UniProtKB-KW"/>
</dbReference>
<organism evidence="5 6">
    <name type="scientific">Alkalicaulis satelles</name>
    <dbReference type="NCBI Taxonomy" id="2609175"/>
    <lineage>
        <taxon>Bacteria</taxon>
        <taxon>Pseudomonadati</taxon>
        <taxon>Pseudomonadota</taxon>
        <taxon>Alphaproteobacteria</taxon>
        <taxon>Maricaulales</taxon>
        <taxon>Maricaulaceae</taxon>
        <taxon>Alkalicaulis</taxon>
    </lineage>
</organism>
<keyword evidence="6" id="KW-1185">Reference proteome</keyword>
<dbReference type="PANTHER" id="PTHR43861">
    <property type="entry name" value="TRANS-ACONITATE 2-METHYLTRANSFERASE-RELATED"/>
    <property type="match status" value="1"/>
</dbReference>
<evidence type="ECO:0000256" key="1">
    <source>
        <dbReference type="ARBA" id="ARBA00022603"/>
    </source>
</evidence>
<reference evidence="5 6" key="1">
    <citation type="submission" date="2019-09" db="EMBL/GenBank/DDBJ databases">
        <authorList>
            <person name="Kevbrin V."/>
            <person name="Grouzdev D.S."/>
        </authorList>
    </citation>
    <scope>NUCLEOTIDE SEQUENCE [LARGE SCALE GENOMIC DNA]</scope>
    <source>
        <strain evidence="5 6">G-192</strain>
    </source>
</reference>
<dbReference type="AlphaFoldDB" id="A0A5M6ZK57"/>
<dbReference type="EMBL" id="VWOJ01000002">
    <property type="protein sequence ID" value="KAA5804057.1"/>
    <property type="molecule type" value="Genomic_DNA"/>
</dbReference>
<name>A0A5M6ZK57_9PROT</name>
<dbReference type="SUPFAM" id="SSF48452">
    <property type="entry name" value="TPR-like"/>
    <property type="match status" value="1"/>
</dbReference>
<gene>
    <name evidence="5" type="ORF">F1654_09790</name>
</gene>
<evidence type="ECO:0000256" key="3">
    <source>
        <dbReference type="PROSITE-ProRule" id="PRU00339"/>
    </source>
</evidence>
<sequence>MSPYGFSSGDPQADRRHGFAEALAASGDMEAAAEALAGALERAPGWAAGWHRLGEWRLASGDRDGAASAWRRALEADPRDRFGARARLDLMSGAPVSESLPPAYVETLFDQYAPRFDASLTGSLSYRGPQIVMEVLGRAGFARAARALDLGCGTGLMGAALRSSCDHLEGWDISAAMLARARARGVYDALARRDINALEMGGPRYDLIAAADVFTYVGALERVVAWCADALEPGGWFACALEAGEAGVTLRETMRFAHAPDYLSALMDQAGFTRVEISACTLRRERGADVPGLAVMARAGGRTPDRDRDDTASLTA</sequence>
<feature type="domain" description="Methyltransferase" evidence="4">
    <location>
        <begin position="148"/>
        <end position="235"/>
    </location>
</feature>
<dbReference type="InterPro" id="IPR011990">
    <property type="entry name" value="TPR-like_helical_dom_sf"/>
</dbReference>
<keyword evidence="2 5" id="KW-0808">Transferase</keyword>
<dbReference type="RefSeq" id="WP_150023324.1">
    <property type="nucleotide sequence ID" value="NZ_VWOJ01000002.1"/>
</dbReference>
<proteinExistence type="predicted"/>